<dbReference type="Proteomes" id="UP000831963">
    <property type="component" value="Chromosome"/>
</dbReference>
<evidence type="ECO:0000313" key="3">
    <source>
        <dbReference type="Proteomes" id="UP000831963"/>
    </source>
</evidence>
<feature type="transmembrane region" description="Helical" evidence="1">
    <location>
        <begin position="81"/>
        <end position="101"/>
    </location>
</feature>
<accession>A0ABY4INC1</accession>
<organism evidence="2 3">
    <name type="scientific">Microbacterium galbinum</name>
    <dbReference type="NCBI Taxonomy" id="2851646"/>
    <lineage>
        <taxon>Bacteria</taxon>
        <taxon>Bacillati</taxon>
        <taxon>Actinomycetota</taxon>
        <taxon>Actinomycetes</taxon>
        <taxon>Micrococcales</taxon>
        <taxon>Microbacteriaceae</taxon>
        <taxon>Microbacterium</taxon>
    </lineage>
</organism>
<feature type="transmembrane region" description="Helical" evidence="1">
    <location>
        <begin position="46"/>
        <end position="69"/>
    </location>
</feature>
<keyword evidence="1" id="KW-0472">Membrane</keyword>
<keyword evidence="1" id="KW-1133">Transmembrane helix</keyword>
<dbReference type="NCBIfam" id="NF038065">
    <property type="entry name" value="Pr6Pr"/>
    <property type="match status" value="1"/>
</dbReference>
<feature type="transmembrane region" description="Helical" evidence="1">
    <location>
        <begin position="107"/>
        <end position="129"/>
    </location>
</feature>
<proteinExistence type="predicted"/>
<keyword evidence="1" id="KW-0812">Transmembrane</keyword>
<feature type="transmembrane region" description="Helical" evidence="1">
    <location>
        <begin position="141"/>
        <end position="159"/>
    </location>
</feature>
<feature type="transmembrane region" description="Helical" evidence="1">
    <location>
        <begin position="12"/>
        <end position="34"/>
    </location>
</feature>
<feature type="transmembrane region" description="Helical" evidence="1">
    <location>
        <begin position="179"/>
        <end position="200"/>
    </location>
</feature>
<gene>
    <name evidence="2" type="ORF">KV396_06385</name>
</gene>
<keyword evidence="3" id="KW-1185">Reference proteome</keyword>
<dbReference type="RefSeq" id="WP_247957243.1">
    <property type="nucleotide sequence ID" value="NZ_CP078077.1"/>
</dbReference>
<dbReference type="InterPro" id="IPR049713">
    <property type="entry name" value="Pr6Pr-like"/>
</dbReference>
<dbReference type="EMBL" id="CP078077">
    <property type="protein sequence ID" value="UPL14122.1"/>
    <property type="molecule type" value="Genomic_DNA"/>
</dbReference>
<evidence type="ECO:0000256" key="1">
    <source>
        <dbReference type="SAM" id="Phobius"/>
    </source>
</evidence>
<evidence type="ECO:0000313" key="2">
    <source>
        <dbReference type="EMBL" id="UPL14122.1"/>
    </source>
</evidence>
<name>A0ABY4INC1_9MICO</name>
<reference evidence="2 3" key="1">
    <citation type="submission" date="2021-06" db="EMBL/GenBank/DDBJ databases">
        <title>Genome-based taxonomic framework of Microbacterium strains isolated from marine environment, the description of four new species and reclassification of four preexisting species.</title>
        <authorList>
            <person name="Lee S.D."/>
            <person name="Kim S.-M."/>
            <person name="Byeon Y.-S."/>
            <person name="Yang H.L."/>
            <person name="Kim I.S."/>
        </authorList>
    </citation>
    <scope>NUCLEOTIDE SEQUENCE [LARGE SCALE GENOMIC DNA]</scope>
    <source>
        <strain evidence="2 3">SSW1-36</strain>
    </source>
</reference>
<protein>
    <submittedName>
        <fullName evidence="2">Pr6Pr family membrane protein</fullName>
    </submittedName>
</protein>
<sequence length="213" mass="22927">MPDAPAPVPSRAVGLTRIVVGLSVITVLVHTYLLGISAGRTSLIDYFGYFTNLTSLLTSALLLVSGAIALRGRRHPLWLSYGRGVAVTCMLLVAVIYNLIVPGTGSAPAWVSAVLHAVFPLLVALDWPLIRDRPPLAWRHLWVVTVYPLVWIVVVLIRGATDGWVPYGFLLPSHGPAVLAAHVAGLLAALLALGALVWLASRYRLVRRKQLGP</sequence>